<name>A0A481YZM5_9VIRU</name>
<sequence length="184" mass="21528">MSTNILDTLRCNEIPPNNIITIHIGTFNEFGGKLDIDKDTYNTLMNTIHKKQHYSSKKYSIKKYFFRNMVISLRYNNNSVKTMHERIHQTYSKLFDKYCITASQVKQIDKDSIPIVNKYHKIEEQTITSYTYNKNNVEPIEVLFIEEGNIHKIKIQYISPNSHNKSEKSSKVSKILNLILSSFG</sequence>
<reference evidence="1" key="1">
    <citation type="journal article" date="2019" name="MBio">
        <title>Virus Genomes from Deep Sea Sediments Expand the Ocean Megavirome and Support Independent Origins of Viral Gigantism.</title>
        <authorList>
            <person name="Backstrom D."/>
            <person name="Yutin N."/>
            <person name="Jorgensen S.L."/>
            <person name="Dharamshi J."/>
            <person name="Homa F."/>
            <person name="Zaremba-Niedwiedzka K."/>
            <person name="Spang A."/>
            <person name="Wolf Y.I."/>
            <person name="Koonin E.V."/>
            <person name="Ettema T.J."/>
        </authorList>
    </citation>
    <scope>NUCLEOTIDE SEQUENCE</scope>
</reference>
<evidence type="ECO:0000313" key="1">
    <source>
        <dbReference type="EMBL" id="QBK88629.1"/>
    </source>
</evidence>
<dbReference type="EMBL" id="MK500393">
    <property type="protein sequence ID" value="QBK88629.1"/>
    <property type="molecule type" value="Genomic_DNA"/>
</dbReference>
<accession>A0A481YZM5</accession>
<gene>
    <name evidence="1" type="ORF">LCMiAC01_03070</name>
</gene>
<organism evidence="1">
    <name type="scientific">Mimivirus LCMiAC01</name>
    <dbReference type="NCBI Taxonomy" id="2506608"/>
    <lineage>
        <taxon>Viruses</taxon>
        <taxon>Varidnaviria</taxon>
        <taxon>Bamfordvirae</taxon>
        <taxon>Nucleocytoviricota</taxon>
        <taxon>Megaviricetes</taxon>
        <taxon>Imitervirales</taxon>
        <taxon>Mimiviridae</taxon>
        <taxon>Klosneuvirinae</taxon>
    </lineage>
</organism>
<protein>
    <submittedName>
        <fullName evidence="1">Uncharacterized protein</fullName>
    </submittedName>
</protein>
<proteinExistence type="predicted"/>